<dbReference type="InterPro" id="IPR001005">
    <property type="entry name" value="SANT/Myb"/>
</dbReference>
<evidence type="ECO:0000313" key="9">
    <source>
        <dbReference type="Proteomes" id="UP000315496"/>
    </source>
</evidence>
<keyword evidence="3 8" id="KW-0238">DNA-binding</keyword>
<comment type="subcellular location">
    <subcellularLocation>
        <location evidence="1">Nucleus</location>
    </subcellularLocation>
</comment>
<evidence type="ECO:0000256" key="4">
    <source>
        <dbReference type="ARBA" id="ARBA00023163"/>
    </source>
</evidence>
<name>A0A4Z1SW58_GIAMU</name>
<evidence type="ECO:0000256" key="3">
    <source>
        <dbReference type="ARBA" id="ARBA00023125"/>
    </source>
</evidence>
<dbReference type="Proteomes" id="UP000315496">
    <property type="component" value="Chromosome 3"/>
</dbReference>
<feature type="region of interest" description="Disordered" evidence="6">
    <location>
        <begin position="107"/>
        <end position="140"/>
    </location>
</feature>
<dbReference type="GO" id="GO:0005634">
    <property type="term" value="C:nucleus"/>
    <property type="evidence" value="ECO:0007669"/>
    <property type="project" value="UniProtKB-SubCell"/>
</dbReference>
<dbReference type="GO" id="GO:0003700">
    <property type="term" value="F:DNA-binding transcription factor activity"/>
    <property type="evidence" value="ECO:0007669"/>
    <property type="project" value="InterPro"/>
</dbReference>
<sequence length="248" mass="27254">MFNGRIGTTCVSEAPLSPKPVSDAQESPPFCPFGSRTLESILLLILAINCEREQARIQTSTLVYPNQSDVPPPSISFLSPFLSPSSIPLHFSPHLFQLCDVKYDTTRSNSSQRSSVPPSTASSPSSSLLSPPTIDNQPGSRKKLVWTEDLHNRFVAAVLRLGIKSATPARILREMSVANLTRAHVSSHLQKYRAAVRAQYRLASFKQLRDHHLPRDLTPEQQQLAVGQNKIPQGVHEVAVTSVSDALE</sequence>
<dbReference type="VEuPathDB" id="GiardiaDB:GMRT_12180"/>
<dbReference type="InterPro" id="IPR006447">
    <property type="entry name" value="Myb_dom_plants"/>
</dbReference>
<dbReference type="FunFam" id="1.10.10.60:FF:000007">
    <property type="entry name" value="Two-component response regulator"/>
    <property type="match status" value="1"/>
</dbReference>
<evidence type="ECO:0000256" key="1">
    <source>
        <dbReference type="ARBA" id="ARBA00004123"/>
    </source>
</evidence>
<dbReference type="AlphaFoldDB" id="A0A4Z1SW58"/>
<proteinExistence type="predicted"/>
<dbReference type="GO" id="GO:0003677">
    <property type="term" value="F:DNA binding"/>
    <property type="evidence" value="ECO:0007669"/>
    <property type="project" value="UniProtKB-KW"/>
</dbReference>
<feature type="compositionally biased region" description="Low complexity" evidence="6">
    <location>
        <begin position="108"/>
        <end position="132"/>
    </location>
</feature>
<reference evidence="8 9" key="1">
    <citation type="submission" date="2019-05" db="EMBL/GenBank/DDBJ databases">
        <title>The compact genome of Giardia muris reveals important steps in the evolution of intestinal protozoan parasites.</title>
        <authorList>
            <person name="Xu F."/>
            <person name="Jimenez-Gonzalez A."/>
            <person name="Einarsson E."/>
            <person name="Astvaldsson A."/>
            <person name="Peirasmaki D."/>
            <person name="Eckmann L."/>
            <person name="Andersson J.O."/>
            <person name="Svard S.G."/>
            <person name="Jerlstrom-Hultqvist J."/>
        </authorList>
    </citation>
    <scope>NUCLEOTIDE SEQUENCE [LARGE SCALE GENOMIC DNA]</scope>
    <source>
        <strain evidence="8 9">Roberts-Thomson</strain>
    </source>
</reference>
<dbReference type="InterPro" id="IPR009057">
    <property type="entry name" value="Homeodomain-like_sf"/>
</dbReference>
<keyword evidence="9" id="KW-1185">Reference proteome</keyword>
<organism evidence="8 9">
    <name type="scientific">Giardia muris</name>
    <dbReference type="NCBI Taxonomy" id="5742"/>
    <lineage>
        <taxon>Eukaryota</taxon>
        <taxon>Metamonada</taxon>
        <taxon>Diplomonadida</taxon>
        <taxon>Hexamitidae</taxon>
        <taxon>Giardiinae</taxon>
        <taxon>Giardia</taxon>
    </lineage>
</organism>
<dbReference type="InterPro" id="IPR044825">
    <property type="entry name" value="GLK1/2-like"/>
</dbReference>
<evidence type="ECO:0000256" key="5">
    <source>
        <dbReference type="ARBA" id="ARBA00023242"/>
    </source>
</evidence>
<dbReference type="InterPro" id="IPR017930">
    <property type="entry name" value="Myb_dom"/>
</dbReference>
<comment type="caution">
    <text evidence="8">The sequence shown here is derived from an EMBL/GenBank/DDBJ whole genome shotgun (WGS) entry which is preliminary data.</text>
</comment>
<dbReference type="PANTHER" id="PTHR31312:SF1">
    <property type="entry name" value="TRANSCRIPTION ACTIVATOR GLK1"/>
    <property type="match status" value="1"/>
</dbReference>
<dbReference type="PANTHER" id="PTHR31312">
    <property type="entry name" value="TRANSCRIPTION ACTIVATOR GLK1"/>
    <property type="match status" value="1"/>
</dbReference>
<evidence type="ECO:0000313" key="8">
    <source>
        <dbReference type="EMBL" id="TNJ27788.1"/>
    </source>
</evidence>
<evidence type="ECO:0000259" key="7">
    <source>
        <dbReference type="PROSITE" id="PS51294"/>
    </source>
</evidence>
<feature type="domain" description="HTH myb-type" evidence="7">
    <location>
        <begin position="140"/>
        <end position="197"/>
    </location>
</feature>
<dbReference type="Pfam" id="PF00249">
    <property type="entry name" value="Myb_DNA-binding"/>
    <property type="match status" value="1"/>
</dbReference>
<dbReference type="Gene3D" id="1.10.10.60">
    <property type="entry name" value="Homeodomain-like"/>
    <property type="match status" value="1"/>
</dbReference>
<dbReference type="PROSITE" id="PS51294">
    <property type="entry name" value="HTH_MYB"/>
    <property type="match status" value="1"/>
</dbReference>
<dbReference type="NCBIfam" id="TIGR01557">
    <property type="entry name" value="myb_SHAQKYF"/>
    <property type="match status" value="1"/>
</dbReference>
<evidence type="ECO:0000256" key="2">
    <source>
        <dbReference type="ARBA" id="ARBA00023015"/>
    </source>
</evidence>
<keyword evidence="5" id="KW-0539">Nucleus</keyword>
<protein>
    <submittedName>
        <fullName evidence="8">Myb-like DNA-binding domain-containing protein</fullName>
    </submittedName>
</protein>
<dbReference type="OrthoDB" id="60033at2759"/>
<keyword evidence="2" id="KW-0805">Transcription regulation</keyword>
<dbReference type="GO" id="GO:0045893">
    <property type="term" value="P:positive regulation of DNA-templated transcription"/>
    <property type="evidence" value="ECO:0007669"/>
    <property type="project" value="InterPro"/>
</dbReference>
<gene>
    <name evidence="8" type="ORF">GMRT_12180</name>
</gene>
<evidence type="ECO:0000256" key="6">
    <source>
        <dbReference type="SAM" id="MobiDB-lite"/>
    </source>
</evidence>
<dbReference type="EMBL" id="VDLU01000003">
    <property type="protein sequence ID" value="TNJ27788.1"/>
    <property type="molecule type" value="Genomic_DNA"/>
</dbReference>
<accession>A0A4Z1SW58</accession>
<dbReference type="SUPFAM" id="SSF46689">
    <property type="entry name" value="Homeodomain-like"/>
    <property type="match status" value="1"/>
</dbReference>
<keyword evidence="4" id="KW-0804">Transcription</keyword>